<feature type="signal peptide" evidence="5">
    <location>
        <begin position="1"/>
        <end position="21"/>
    </location>
</feature>
<dbReference type="EMBL" id="KB008032">
    <property type="protein sequence ID" value="ELR15435.1"/>
    <property type="molecule type" value="Genomic_DNA"/>
</dbReference>
<dbReference type="KEGG" id="acan:ACA1_276610"/>
<dbReference type="PROSITE" id="PS50297">
    <property type="entry name" value="ANK_REP_REGION"/>
    <property type="match status" value="2"/>
</dbReference>
<evidence type="ECO:0000313" key="6">
    <source>
        <dbReference type="EMBL" id="ELR15435.1"/>
    </source>
</evidence>
<dbReference type="OrthoDB" id="20872at2759"/>
<evidence type="ECO:0000256" key="1">
    <source>
        <dbReference type="ARBA" id="ARBA00022737"/>
    </source>
</evidence>
<keyword evidence="1" id="KW-0677">Repeat</keyword>
<dbReference type="Gene3D" id="1.25.40.20">
    <property type="entry name" value="Ankyrin repeat-containing domain"/>
    <property type="match status" value="2"/>
</dbReference>
<accession>L8GR07</accession>
<keyword evidence="2 3" id="KW-0040">ANK repeat</keyword>
<feature type="region of interest" description="Disordered" evidence="4">
    <location>
        <begin position="309"/>
        <end position="392"/>
    </location>
</feature>
<evidence type="ECO:0000256" key="3">
    <source>
        <dbReference type="PROSITE-ProRule" id="PRU00023"/>
    </source>
</evidence>
<dbReference type="Pfam" id="PF12796">
    <property type="entry name" value="Ank_2"/>
    <property type="match status" value="2"/>
</dbReference>
<feature type="chain" id="PRO_5003989986" evidence="5">
    <location>
        <begin position="22"/>
        <end position="392"/>
    </location>
</feature>
<feature type="repeat" description="ANK" evidence="3">
    <location>
        <begin position="256"/>
        <end position="288"/>
    </location>
</feature>
<feature type="repeat" description="ANK" evidence="3">
    <location>
        <begin position="182"/>
        <end position="214"/>
    </location>
</feature>
<organism evidence="6 7">
    <name type="scientific">Acanthamoeba castellanii (strain ATCC 30010 / Neff)</name>
    <dbReference type="NCBI Taxonomy" id="1257118"/>
    <lineage>
        <taxon>Eukaryota</taxon>
        <taxon>Amoebozoa</taxon>
        <taxon>Discosea</taxon>
        <taxon>Longamoebia</taxon>
        <taxon>Centramoebida</taxon>
        <taxon>Acanthamoebidae</taxon>
        <taxon>Acanthamoeba</taxon>
    </lineage>
</organism>
<dbReference type="RefSeq" id="XP_004337448.1">
    <property type="nucleotide sequence ID" value="XM_004337400.1"/>
</dbReference>
<evidence type="ECO:0000256" key="2">
    <source>
        <dbReference type="ARBA" id="ARBA00023043"/>
    </source>
</evidence>
<evidence type="ECO:0000256" key="5">
    <source>
        <dbReference type="SAM" id="SignalP"/>
    </source>
</evidence>
<dbReference type="AlphaFoldDB" id="L8GR07"/>
<evidence type="ECO:0000313" key="7">
    <source>
        <dbReference type="Proteomes" id="UP000011083"/>
    </source>
</evidence>
<evidence type="ECO:0000256" key="4">
    <source>
        <dbReference type="SAM" id="MobiDB-lite"/>
    </source>
</evidence>
<sequence length="392" mass="43692">MKGAALVCRAWFALATHPALARLWYRRLLRPEPRLPDLSWTENLCTELRACRELGLKRERERIAYSHPTMDRFVWAASRGHIRMIEQLWHKAESGVAGKGRGRGKANAVHKFYLLGDSLVDTSHGLVKGAAYRSEEKRIPLLVACAAGELAAASFLVEVNARPFTISHAHTLGAPVDVSNTEMQTPLMAASWNGHTDTVTFLLSKGADATTADMGAKTPLMLAASEGHAAIVQALLAHLSALGKDMKKMVERKDQDKRTALWWAACNGHADVVRLLLQHGANPRVKDADKRTPEEAALDEGHDELVEEFFGHPARSQRKDRAAQRKRQRREEDAEYGDEDADADPSKPTRQQRRTSRAANEEDEEEGVDQQEATAPLRRSRRLRGQKVDQTD</sequence>
<dbReference type="InterPro" id="IPR002110">
    <property type="entry name" value="Ankyrin_rpt"/>
</dbReference>
<keyword evidence="5" id="KW-0732">Signal</keyword>
<gene>
    <name evidence="6" type="ORF">ACA1_276610</name>
</gene>
<dbReference type="PROSITE" id="PS50088">
    <property type="entry name" value="ANK_REPEAT"/>
    <property type="match status" value="2"/>
</dbReference>
<dbReference type="VEuPathDB" id="AmoebaDB:ACA1_276610"/>
<dbReference type="PANTHER" id="PTHR24171">
    <property type="entry name" value="ANKYRIN REPEAT DOMAIN-CONTAINING PROTEIN 39-RELATED"/>
    <property type="match status" value="1"/>
</dbReference>
<dbReference type="GeneID" id="14916009"/>
<dbReference type="PRINTS" id="PR01415">
    <property type="entry name" value="ANKYRIN"/>
</dbReference>
<dbReference type="STRING" id="1257118.L8GR07"/>
<feature type="compositionally biased region" description="Acidic residues" evidence="4">
    <location>
        <begin position="333"/>
        <end position="343"/>
    </location>
</feature>
<dbReference type="InterPro" id="IPR036770">
    <property type="entry name" value="Ankyrin_rpt-contain_sf"/>
</dbReference>
<protein>
    <submittedName>
        <fullName evidence="6">Ankyrin repeatcontaining protein</fullName>
    </submittedName>
</protein>
<dbReference type="Proteomes" id="UP000011083">
    <property type="component" value="Unassembled WGS sequence"/>
</dbReference>
<proteinExistence type="predicted"/>
<keyword evidence="7" id="KW-1185">Reference proteome</keyword>
<dbReference type="SUPFAM" id="SSF48403">
    <property type="entry name" value="Ankyrin repeat"/>
    <property type="match status" value="1"/>
</dbReference>
<reference evidence="6 7" key="1">
    <citation type="journal article" date="2013" name="Genome Biol.">
        <title>Genome of Acanthamoeba castellanii highlights extensive lateral gene transfer and early evolution of tyrosine kinase signaling.</title>
        <authorList>
            <person name="Clarke M."/>
            <person name="Lohan A.J."/>
            <person name="Liu B."/>
            <person name="Lagkouvardos I."/>
            <person name="Roy S."/>
            <person name="Zafar N."/>
            <person name="Bertelli C."/>
            <person name="Schilde C."/>
            <person name="Kianianmomeni A."/>
            <person name="Burglin T.R."/>
            <person name="Frech C."/>
            <person name="Turcotte B."/>
            <person name="Kopec K.O."/>
            <person name="Synnott J.M."/>
            <person name="Choo C."/>
            <person name="Paponov I."/>
            <person name="Finkler A."/>
            <person name="Soon Heng Tan C."/>
            <person name="Hutchins A.P."/>
            <person name="Weinmeier T."/>
            <person name="Rattei T."/>
            <person name="Chu J.S."/>
            <person name="Gimenez G."/>
            <person name="Irimia M."/>
            <person name="Rigden D.J."/>
            <person name="Fitzpatrick D.A."/>
            <person name="Lorenzo-Morales J."/>
            <person name="Bateman A."/>
            <person name="Chiu C.H."/>
            <person name="Tang P."/>
            <person name="Hegemann P."/>
            <person name="Fromm H."/>
            <person name="Raoult D."/>
            <person name="Greub G."/>
            <person name="Miranda-Saavedra D."/>
            <person name="Chen N."/>
            <person name="Nash P."/>
            <person name="Ginger M.L."/>
            <person name="Horn M."/>
            <person name="Schaap P."/>
            <person name="Caler L."/>
            <person name="Loftus B."/>
        </authorList>
    </citation>
    <scope>NUCLEOTIDE SEQUENCE [LARGE SCALE GENOMIC DNA]</scope>
    <source>
        <strain evidence="6 7">Neff</strain>
    </source>
</reference>
<name>L8GR07_ACACF</name>
<dbReference type="SMART" id="SM00248">
    <property type="entry name" value="ANK"/>
    <property type="match status" value="5"/>
</dbReference>
<dbReference type="PANTHER" id="PTHR24171:SF9">
    <property type="entry name" value="ANKYRIN REPEAT DOMAIN-CONTAINING PROTEIN 39"/>
    <property type="match status" value="1"/>
</dbReference>